<gene>
    <name evidence="1" type="ORF">ACFQ4L_10480</name>
</gene>
<reference evidence="2" key="1">
    <citation type="journal article" date="2019" name="Int. J. Syst. Evol. Microbiol.">
        <title>The Global Catalogue of Microorganisms (GCM) 10K type strain sequencing project: providing services to taxonomists for standard genome sequencing and annotation.</title>
        <authorList>
            <consortium name="The Broad Institute Genomics Platform"/>
            <consortium name="The Broad Institute Genome Sequencing Center for Infectious Disease"/>
            <person name="Wu L."/>
            <person name="Ma J."/>
        </authorList>
    </citation>
    <scope>NUCLEOTIDE SEQUENCE [LARGE SCALE GENOMIC DNA]</scope>
    <source>
        <strain evidence="2">CCM 8951</strain>
    </source>
</reference>
<sequence length="152" mass="18178">MTTEFLEHYYPLERQYPTIKEIPEEELRSLRKKYNHHHQLDNYTTADKRPVKRAEELQNYWDKGLTGEQIAQDMGISRSTVQNYLARMGLTDHKQYTIKITRKKSVHYARNIRSAARIAGNWNNASKEQQFHWLKKNGWTIEFGHWNETEVG</sequence>
<comment type="caution">
    <text evidence="1">The sequence shown here is derived from an EMBL/GenBank/DDBJ whole genome shotgun (WGS) entry which is preliminary data.</text>
</comment>
<proteinExistence type="predicted"/>
<evidence type="ECO:0000313" key="1">
    <source>
        <dbReference type="EMBL" id="MFD1466487.1"/>
    </source>
</evidence>
<dbReference type="Gene3D" id="1.10.10.2830">
    <property type="match status" value="1"/>
</dbReference>
<dbReference type="RefSeq" id="WP_125577483.1">
    <property type="nucleotide sequence ID" value="NZ_JBHTOF010000103.1"/>
</dbReference>
<protein>
    <submittedName>
        <fullName evidence="1">GcrA family cell cycle regulator</fullName>
    </submittedName>
</protein>
<keyword evidence="2" id="KW-1185">Reference proteome</keyword>
<evidence type="ECO:0000313" key="2">
    <source>
        <dbReference type="Proteomes" id="UP001597244"/>
    </source>
</evidence>
<dbReference type="InterPro" id="IPR011681">
    <property type="entry name" value="GcrA"/>
</dbReference>
<dbReference type="Pfam" id="PF07750">
    <property type="entry name" value="GcrA"/>
    <property type="match status" value="1"/>
</dbReference>
<dbReference type="SUPFAM" id="SSF109709">
    <property type="entry name" value="KorB DNA-binding domain-like"/>
    <property type="match status" value="1"/>
</dbReference>
<organism evidence="1 2">
    <name type="scientific">Lapidilactobacillus mulanensis</name>
    <dbReference type="NCBI Taxonomy" id="2485999"/>
    <lineage>
        <taxon>Bacteria</taxon>
        <taxon>Bacillati</taxon>
        <taxon>Bacillota</taxon>
        <taxon>Bacilli</taxon>
        <taxon>Lactobacillales</taxon>
        <taxon>Lactobacillaceae</taxon>
        <taxon>Lapidilactobacillus</taxon>
    </lineage>
</organism>
<name>A0ABW4DPA0_9LACO</name>
<accession>A0ABW4DPA0</accession>
<dbReference type="Proteomes" id="UP001597244">
    <property type="component" value="Unassembled WGS sequence"/>
</dbReference>
<dbReference type="EMBL" id="JBHTOF010000103">
    <property type="protein sequence ID" value="MFD1466487.1"/>
    <property type="molecule type" value="Genomic_DNA"/>
</dbReference>